<feature type="non-terminal residue" evidence="6">
    <location>
        <position position="387"/>
    </location>
</feature>
<feature type="domain" description="Arginyl tRNA synthetase N-terminal" evidence="5">
    <location>
        <begin position="3"/>
        <end position="90"/>
    </location>
</feature>
<dbReference type="PANTHER" id="PTHR11956">
    <property type="entry name" value="ARGINYL-TRNA SYNTHETASE"/>
    <property type="match status" value="1"/>
</dbReference>
<keyword evidence="3" id="KW-0067">ATP-binding</keyword>
<dbReference type="InterPro" id="IPR035684">
    <property type="entry name" value="ArgRS_core"/>
</dbReference>
<dbReference type="Pfam" id="PF00750">
    <property type="entry name" value="tRNA-synt_1d"/>
    <property type="match status" value="1"/>
</dbReference>
<dbReference type="GO" id="GO:0005737">
    <property type="term" value="C:cytoplasm"/>
    <property type="evidence" value="ECO:0007669"/>
    <property type="project" value="InterPro"/>
</dbReference>
<dbReference type="SMART" id="SM01016">
    <property type="entry name" value="Arg_tRNA_synt_N"/>
    <property type="match status" value="1"/>
</dbReference>
<dbReference type="Pfam" id="PF03485">
    <property type="entry name" value="Arg_tRNA_synt_N"/>
    <property type="match status" value="1"/>
</dbReference>
<dbReference type="InterPro" id="IPR001278">
    <property type="entry name" value="Arg-tRNA-ligase"/>
</dbReference>
<sequence>MKKKLIDLLTLALSSLAQESRKDPSNIKIEIKENTDRKFGDYSTNLAMIASKIFSEDPNKLAKELIQRLPKNNVIKKIDVAGPGFINFYLEQISRTEILKTINSQKNLFGFNQIKGKIKKRVLIEYVSSNPTGPLHVGHGRGAVYGSVLSSILKACGYEVDEEYYINDQGRQMDILALSVWVRYIQNFDKNILFPNKCYRGEYVKLLAERLKNKKEGVLLPSETVKEELSKMLTNEIKEEKELDFLIKIVKEKLQDTFEEIKVYSLKSILKTIKKDLKAFGVEHNLWFKESSMFNSSEDEISQIEEAILTLEKKKFIYEKEGALWFRSTDFKDEKDRVVKRENGETTYFASDIAYHSDKFKRGYNKIINIWGADHHGYLPRVKAALS</sequence>
<protein>
    <recommendedName>
        <fullName evidence="5">Arginyl tRNA synthetase N-terminal domain-containing protein</fullName>
    </recommendedName>
</protein>
<organism evidence="6">
    <name type="scientific">marine metagenome</name>
    <dbReference type="NCBI Taxonomy" id="408172"/>
    <lineage>
        <taxon>unclassified sequences</taxon>
        <taxon>metagenomes</taxon>
        <taxon>ecological metagenomes</taxon>
    </lineage>
</organism>
<dbReference type="PANTHER" id="PTHR11956:SF5">
    <property type="entry name" value="ARGININE--TRNA LIGASE, CYTOPLASMIC"/>
    <property type="match status" value="1"/>
</dbReference>
<dbReference type="NCBIfam" id="TIGR00456">
    <property type="entry name" value="argS"/>
    <property type="match status" value="1"/>
</dbReference>
<dbReference type="InterPro" id="IPR005148">
    <property type="entry name" value="Arg-tRNA-synth_N"/>
</dbReference>
<dbReference type="Gene3D" id="3.40.50.620">
    <property type="entry name" value="HUPs"/>
    <property type="match status" value="1"/>
</dbReference>
<evidence type="ECO:0000259" key="5">
    <source>
        <dbReference type="SMART" id="SM01016"/>
    </source>
</evidence>
<dbReference type="SUPFAM" id="SSF52374">
    <property type="entry name" value="Nucleotidylyl transferase"/>
    <property type="match status" value="1"/>
</dbReference>
<dbReference type="AlphaFoldDB" id="A0A382DJJ0"/>
<dbReference type="InterPro" id="IPR001412">
    <property type="entry name" value="aa-tRNA-synth_I_CS"/>
</dbReference>
<dbReference type="Gene3D" id="3.30.1360.70">
    <property type="entry name" value="Arginyl tRNA synthetase N-terminal domain"/>
    <property type="match status" value="1"/>
</dbReference>
<dbReference type="GO" id="GO:0005524">
    <property type="term" value="F:ATP binding"/>
    <property type="evidence" value="ECO:0007669"/>
    <property type="project" value="UniProtKB-KW"/>
</dbReference>
<gene>
    <name evidence="6" type="ORF">METZ01_LOCUS191490</name>
</gene>
<dbReference type="PROSITE" id="PS00178">
    <property type="entry name" value="AA_TRNA_LIGASE_I"/>
    <property type="match status" value="1"/>
</dbReference>
<dbReference type="CDD" id="cd00671">
    <property type="entry name" value="ArgRS_core"/>
    <property type="match status" value="1"/>
</dbReference>
<keyword evidence="4" id="KW-0030">Aminoacyl-tRNA synthetase</keyword>
<dbReference type="GO" id="GO:0004814">
    <property type="term" value="F:arginine-tRNA ligase activity"/>
    <property type="evidence" value="ECO:0007669"/>
    <property type="project" value="InterPro"/>
</dbReference>
<dbReference type="InterPro" id="IPR014729">
    <property type="entry name" value="Rossmann-like_a/b/a_fold"/>
</dbReference>
<accession>A0A382DJJ0</accession>
<proteinExistence type="predicted"/>
<keyword evidence="1" id="KW-0436">Ligase</keyword>
<name>A0A382DJJ0_9ZZZZ</name>
<dbReference type="EMBL" id="UINC01039728">
    <property type="protein sequence ID" value="SVB38636.1"/>
    <property type="molecule type" value="Genomic_DNA"/>
</dbReference>
<keyword evidence="2" id="KW-0547">Nucleotide-binding</keyword>
<reference evidence="6" key="1">
    <citation type="submission" date="2018-05" db="EMBL/GenBank/DDBJ databases">
        <authorList>
            <person name="Lanie J.A."/>
            <person name="Ng W.-L."/>
            <person name="Kazmierczak K.M."/>
            <person name="Andrzejewski T.M."/>
            <person name="Davidsen T.M."/>
            <person name="Wayne K.J."/>
            <person name="Tettelin H."/>
            <person name="Glass J.I."/>
            <person name="Rusch D."/>
            <person name="Podicherti R."/>
            <person name="Tsui H.-C.T."/>
            <person name="Winkler M.E."/>
        </authorList>
    </citation>
    <scope>NUCLEOTIDE SEQUENCE</scope>
</reference>
<evidence type="ECO:0000256" key="2">
    <source>
        <dbReference type="ARBA" id="ARBA00022741"/>
    </source>
</evidence>
<evidence type="ECO:0000256" key="3">
    <source>
        <dbReference type="ARBA" id="ARBA00022840"/>
    </source>
</evidence>
<dbReference type="InterPro" id="IPR036695">
    <property type="entry name" value="Arg-tRNA-synth_N_sf"/>
</dbReference>
<evidence type="ECO:0000313" key="6">
    <source>
        <dbReference type="EMBL" id="SVB38636.1"/>
    </source>
</evidence>
<evidence type="ECO:0000256" key="1">
    <source>
        <dbReference type="ARBA" id="ARBA00022598"/>
    </source>
</evidence>
<dbReference type="PRINTS" id="PR01038">
    <property type="entry name" value="TRNASYNTHARG"/>
</dbReference>
<dbReference type="SUPFAM" id="SSF55190">
    <property type="entry name" value="Arginyl-tRNA synthetase (ArgRS), N-terminal 'additional' domain"/>
    <property type="match status" value="1"/>
</dbReference>
<evidence type="ECO:0000256" key="4">
    <source>
        <dbReference type="ARBA" id="ARBA00023146"/>
    </source>
</evidence>
<dbReference type="GO" id="GO:0006420">
    <property type="term" value="P:arginyl-tRNA aminoacylation"/>
    <property type="evidence" value="ECO:0007669"/>
    <property type="project" value="InterPro"/>
</dbReference>